<accession>A0AAI8L1E4</accession>
<feature type="transmembrane region" description="Helical" evidence="7">
    <location>
        <begin position="12"/>
        <end position="28"/>
    </location>
</feature>
<keyword evidence="4 7" id="KW-1133">Transmembrane helix</keyword>
<sequence length="379" mass="36813">MSGMGEMPVDEMSVGAAVGGLGLAMWLWGRRRSGLRRAQALFAGGGVVGVGPPVWGSVAGELRRVRERLGIEWSSAVVGLVLAVLGASVLPLIAGAAGVPLLRRLRLAREARRVRERRADAVIALCAAVAGEVRAGRQPGEALVLAVRDLEGAGGEGTRAGASWGGVTGSGGLGAGGAGPGWVPGAGGLGAGGAGPGRLSGAGGLGAGRAGPGRVPGAGGFGLGVGRVGPGVPGGGGLGEAQAGVLAAARFGGDVPGALAAAARRPGAEGLLGLAACWRVAVDQGAGLAAGLDRLEGALRAERDQRADLRAQLAGARSTAWMLAALPVLGLGLGAALGADPLRVLLHSGAGLGCLVVGGVLEGVGMWWAMRIVRGAEAT</sequence>
<dbReference type="PANTHER" id="PTHR35007:SF4">
    <property type="entry name" value="CONSERVED TRANSMEMBRANE PROTEIN-RELATED"/>
    <property type="match status" value="1"/>
</dbReference>
<feature type="transmembrane region" description="Helical" evidence="7">
    <location>
        <begin position="40"/>
        <end position="58"/>
    </location>
</feature>
<proteinExistence type="predicted"/>
<dbReference type="AlphaFoldDB" id="A0AAI8L1E4"/>
<feature type="domain" description="Type II secretion system protein GspF" evidence="8">
    <location>
        <begin position="237"/>
        <end position="332"/>
    </location>
</feature>
<feature type="transmembrane region" description="Helical" evidence="7">
    <location>
        <begin position="320"/>
        <end position="339"/>
    </location>
</feature>
<evidence type="ECO:0000256" key="4">
    <source>
        <dbReference type="ARBA" id="ARBA00022989"/>
    </source>
</evidence>
<feature type="coiled-coil region" evidence="6">
    <location>
        <begin position="292"/>
        <end position="319"/>
    </location>
</feature>
<protein>
    <recommendedName>
        <fullName evidence="8">Type II secretion system protein GspF domain-containing protein</fullName>
    </recommendedName>
</protein>
<name>A0AAI8L1E4_9ACTN</name>
<dbReference type="KEGG" id="sge:DWG14_03839"/>
<dbReference type="EMBL" id="CP032427">
    <property type="protein sequence ID" value="AYC39598.1"/>
    <property type="molecule type" value="Genomic_DNA"/>
</dbReference>
<feature type="transmembrane region" description="Helical" evidence="7">
    <location>
        <begin position="78"/>
        <end position="102"/>
    </location>
</feature>
<dbReference type="Proteomes" id="UP000265765">
    <property type="component" value="Chromosome"/>
</dbReference>
<dbReference type="Pfam" id="PF00482">
    <property type="entry name" value="T2SSF"/>
    <property type="match status" value="1"/>
</dbReference>
<keyword evidence="2" id="KW-1003">Cell membrane</keyword>
<evidence type="ECO:0000256" key="6">
    <source>
        <dbReference type="SAM" id="Coils"/>
    </source>
</evidence>
<evidence type="ECO:0000256" key="3">
    <source>
        <dbReference type="ARBA" id="ARBA00022692"/>
    </source>
</evidence>
<keyword evidence="5 7" id="KW-0472">Membrane</keyword>
<evidence type="ECO:0000313" key="10">
    <source>
        <dbReference type="Proteomes" id="UP000265765"/>
    </source>
</evidence>
<reference evidence="9 10" key="1">
    <citation type="submission" date="2018-09" db="EMBL/GenBank/DDBJ databases">
        <title>Production of Trimethoprim by Streptomyces sp. 3E-1.</title>
        <authorList>
            <person name="Kang H.J."/>
            <person name="Kim S.B."/>
        </authorList>
    </citation>
    <scope>NUCLEOTIDE SEQUENCE [LARGE SCALE GENOMIC DNA]</scope>
    <source>
        <strain evidence="9 10">3E-1</strain>
    </source>
</reference>
<evidence type="ECO:0000256" key="2">
    <source>
        <dbReference type="ARBA" id="ARBA00022475"/>
    </source>
</evidence>
<dbReference type="PANTHER" id="PTHR35007">
    <property type="entry name" value="INTEGRAL MEMBRANE PROTEIN-RELATED"/>
    <property type="match status" value="1"/>
</dbReference>
<keyword evidence="6" id="KW-0175">Coiled coil</keyword>
<feature type="transmembrane region" description="Helical" evidence="7">
    <location>
        <begin position="345"/>
        <end position="369"/>
    </location>
</feature>
<evidence type="ECO:0000256" key="7">
    <source>
        <dbReference type="SAM" id="Phobius"/>
    </source>
</evidence>
<evidence type="ECO:0000256" key="1">
    <source>
        <dbReference type="ARBA" id="ARBA00004651"/>
    </source>
</evidence>
<dbReference type="GO" id="GO:0005886">
    <property type="term" value="C:plasma membrane"/>
    <property type="evidence" value="ECO:0007669"/>
    <property type="project" value="UniProtKB-SubCell"/>
</dbReference>
<dbReference type="GeneID" id="91287397"/>
<gene>
    <name evidence="9" type="ORF">DWG14_03839</name>
</gene>
<evidence type="ECO:0000313" key="9">
    <source>
        <dbReference type="EMBL" id="AYC39598.1"/>
    </source>
</evidence>
<evidence type="ECO:0000259" key="8">
    <source>
        <dbReference type="Pfam" id="PF00482"/>
    </source>
</evidence>
<organism evidence="9 10">
    <name type="scientific">Streptomyces griseorubiginosus</name>
    <dbReference type="NCBI Taxonomy" id="67304"/>
    <lineage>
        <taxon>Bacteria</taxon>
        <taxon>Bacillati</taxon>
        <taxon>Actinomycetota</taxon>
        <taxon>Actinomycetes</taxon>
        <taxon>Kitasatosporales</taxon>
        <taxon>Streptomycetaceae</taxon>
        <taxon>Streptomyces</taxon>
    </lineage>
</organism>
<comment type="subcellular location">
    <subcellularLocation>
        <location evidence="1">Cell membrane</location>
        <topology evidence="1">Multi-pass membrane protein</topology>
    </subcellularLocation>
</comment>
<dbReference type="InterPro" id="IPR018076">
    <property type="entry name" value="T2SS_GspF_dom"/>
</dbReference>
<keyword evidence="3 7" id="KW-0812">Transmembrane</keyword>
<dbReference type="RefSeq" id="WP_120051433.1">
    <property type="nucleotide sequence ID" value="NZ_CP032427.1"/>
</dbReference>
<evidence type="ECO:0000256" key="5">
    <source>
        <dbReference type="ARBA" id="ARBA00023136"/>
    </source>
</evidence>